<dbReference type="Gene3D" id="1.25.40.10">
    <property type="entry name" value="Tetratricopeptide repeat domain"/>
    <property type="match status" value="2"/>
</dbReference>
<dbReference type="AlphaFoldDB" id="A0A5M8PUJ0"/>
<comment type="caution">
    <text evidence="1">The sequence shown here is derived from an EMBL/GenBank/DDBJ whole genome shotgun (WGS) entry which is preliminary data.</text>
</comment>
<dbReference type="GO" id="GO:0003729">
    <property type="term" value="F:mRNA binding"/>
    <property type="evidence" value="ECO:0007669"/>
    <property type="project" value="TreeGrafter"/>
</dbReference>
<accession>A0A5M8PUJ0</accession>
<evidence type="ECO:0000313" key="1">
    <source>
        <dbReference type="EMBL" id="KAA6413298.1"/>
    </source>
</evidence>
<evidence type="ECO:0000313" key="2">
    <source>
        <dbReference type="Proteomes" id="UP000324767"/>
    </source>
</evidence>
<dbReference type="GO" id="GO:0140053">
    <property type="term" value="P:mitochondrial gene expression"/>
    <property type="evidence" value="ECO:0007669"/>
    <property type="project" value="TreeGrafter"/>
</dbReference>
<reference evidence="1 2" key="1">
    <citation type="submission" date="2019-09" db="EMBL/GenBank/DDBJ databases">
        <title>The hologenome of the rock-dwelling lichen Lasallia pustulata.</title>
        <authorList>
            <person name="Greshake Tzovaras B."/>
            <person name="Segers F."/>
            <person name="Bicker A."/>
            <person name="Dal Grande F."/>
            <person name="Otte J."/>
            <person name="Hankeln T."/>
            <person name="Schmitt I."/>
            <person name="Ebersberger I."/>
        </authorList>
    </citation>
    <scope>NUCLEOTIDE SEQUENCE [LARGE SCALE GENOMIC DNA]</scope>
    <source>
        <strain evidence="1">A1-1</strain>
    </source>
</reference>
<dbReference type="EMBL" id="VXIT01000004">
    <property type="protein sequence ID" value="KAA6413298.1"/>
    <property type="molecule type" value="Genomic_DNA"/>
</dbReference>
<dbReference type="PANTHER" id="PTHR47938:SF35">
    <property type="entry name" value="PENTATRICOPEPTIDE REPEAT-CONTAINING PROTEIN 4, MITOCHONDRIAL-RELATED"/>
    <property type="match status" value="1"/>
</dbReference>
<protein>
    <recommendedName>
        <fullName evidence="3">Pentatricopeptide repeat</fullName>
    </recommendedName>
</protein>
<dbReference type="OrthoDB" id="185373at2759"/>
<dbReference type="PANTHER" id="PTHR47938">
    <property type="entry name" value="RESPIRATORY COMPLEX I CHAPERONE (CIA84), PUTATIVE (AFU_ORTHOLOGUE AFUA_2G06020)-RELATED"/>
    <property type="match status" value="1"/>
</dbReference>
<sequence length="807" mass="92423">MFASCTYSRAPHCSVMRSQLTRQVFRQILNNEPHIHQRCCYGVYSYERLWRTNRRLPNHAMKRNLLGFSRKPPREIKESDIDPGWATMQELNRMLRMGTRPPPAADIAKAFNDFFWARQKVPTPLEDLHARNVLKAFKHLQESYKEVAGFGLSTGDLQRALIAVMYLPQAGETTAHNQLSRLLFAEVSKRRDSGLDAQGTKTAYGQKDLLPFIQVLTLTGDSLDARNLLEEYWVSDLEQVGRSLWHRILKGFAKENNDGELLKTVTIMETYGVPFDAEAHQTVTFYYTQKDDIEAVKKWYKHPISGGETPLDHTNEFVLKLCIRHDEIQWGDAIFKSMLEKAPKKKSWNVVFQWAAANGKGVDEIERMMHVMVRRNEECGSKAQPDIETINGLVELANSKDDPYTAERYVALGYKWKLQPNAHTYLLQLDYRLKVGDIAGARAAYSRLQAEDVPDNKDLPLMNKLIVALCSAKSQDYEAIMGLVGDLNERKARFEPDTVATLSLLYLQREEFHDLINILQAHTFHYSLQQRAAIRDVLVQFCLDRANSTSMAWDAYSILRTIFGETGIDIRTRLMNEFFARKRCDMACHVFGHMRQNPLKEYRPTVDTYVECLQGIAKAGDTESLEMVHNMLKLDSEIELNTRLYNALMLGYTACDMPNRSLAFWEDIIYSIEGPTYNSIQIALQACGTMTSGYREARDIWSRLKKFDIEVTRDILVAYIDALAHHAIFTEVVKLIDGMEAETGCQPDALTLGTFYNAMPGEDKKKEVEDWAAKAYPLAWQELVEFGQSEIPFGDVLFDIERRDIAA</sequence>
<gene>
    <name evidence="1" type="ORF">FRX48_03042</name>
</gene>
<dbReference type="GO" id="GO:0005739">
    <property type="term" value="C:mitochondrion"/>
    <property type="evidence" value="ECO:0007669"/>
    <property type="project" value="TreeGrafter"/>
</dbReference>
<name>A0A5M8PUJ0_9LECA</name>
<organism evidence="1 2">
    <name type="scientific">Lasallia pustulata</name>
    <dbReference type="NCBI Taxonomy" id="136370"/>
    <lineage>
        <taxon>Eukaryota</taxon>
        <taxon>Fungi</taxon>
        <taxon>Dikarya</taxon>
        <taxon>Ascomycota</taxon>
        <taxon>Pezizomycotina</taxon>
        <taxon>Lecanoromycetes</taxon>
        <taxon>OSLEUM clade</taxon>
        <taxon>Umbilicariomycetidae</taxon>
        <taxon>Umbilicariales</taxon>
        <taxon>Umbilicariaceae</taxon>
        <taxon>Lasallia</taxon>
    </lineage>
</organism>
<proteinExistence type="predicted"/>
<dbReference type="Proteomes" id="UP000324767">
    <property type="component" value="Unassembled WGS sequence"/>
</dbReference>
<evidence type="ECO:0008006" key="3">
    <source>
        <dbReference type="Google" id="ProtNLM"/>
    </source>
</evidence>
<dbReference type="InterPro" id="IPR011990">
    <property type="entry name" value="TPR-like_helical_dom_sf"/>
</dbReference>